<keyword evidence="2" id="KW-1185">Reference proteome</keyword>
<organism evidence="1 2">
    <name type="scientific">Schistosoma bovis</name>
    <name type="common">Blood fluke</name>
    <dbReference type="NCBI Taxonomy" id="6184"/>
    <lineage>
        <taxon>Eukaryota</taxon>
        <taxon>Metazoa</taxon>
        <taxon>Spiralia</taxon>
        <taxon>Lophotrochozoa</taxon>
        <taxon>Platyhelminthes</taxon>
        <taxon>Trematoda</taxon>
        <taxon>Digenea</taxon>
        <taxon>Strigeidida</taxon>
        <taxon>Schistosomatoidea</taxon>
        <taxon>Schistosomatidae</taxon>
        <taxon>Schistosoma</taxon>
    </lineage>
</organism>
<gene>
    <name evidence="1" type="ORF">DC041_0011673</name>
</gene>
<evidence type="ECO:0000313" key="2">
    <source>
        <dbReference type="Proteomes" id="UP000290809"/>
    </source>
</evidence>
<dbReference type="AlphaFoldDB" id="A0A430Q736"/>
<reference evidence="1 2" key="1">
    <citation type="journal article" date="2019" name="PLoS Pathog.">
        <title>Genome sequence of the bovine parasite Schistosoma bovis Tanzania.</title>
        <authorList>
            <person name="Oey H."/>
            <person name="Zakrzewski M."/>
            <person name="Gobert G."/>
            <person name="Gravermann K."/>
            <person name="Stoye J."/>
            <person name="Jones M."/>
            <person name="Mcmanus D."/>
            <person name="Krause L."/>
        </authorList>
    </citation>
    <scope>NUCLEOTIDE SEQUENCE [LARGE SCALE GENOMIC DNA]</scope>
    <source>
        <strain evidence="1 2">TAN1997</strain>
    </source>
</reference>
<proteinExistence type="predicted"/>
<comment type="caution">
    <text evidence="1">The sequence shown here is derived from an EMBL/GenBank/DDBJ whole genome shotgun (WGS) entry which is preliminary data.</text>
</comment>
<evidence type="ECO:0000313" key="1">
    <source>
        <dbReference type="EMBL" id="RTG83484.1"/>
    </source>
</evidence>
<sequence>MVVNLTNGDESTFNNTNQTYILTPSTSFPNTERTNTIPLTFSPVLNRHHKVNFITTCSTDTNGRQVRLILKILINSEFSYPDTNGRQATVDTTCTSINQHYDLQTNRESATVDTTCTSINQHYDLQTNRESVHHEYSRLPASVITSSETHSAYLAPYYQELYCPTLKQNYKSILRSQGPFVSTPTNTQGFSSLQTDQINLTMLQKPSVSNEGVKLRTFIRTNSMNRKYIDHANMVDSNYINPLKDNQNVYHMETLNPTQAANKSMKNKTYTLLVRPSLNNAQSCTVGTKTCSDDFQQQPNIVNNSNDVTLSNQKLLNNTSAVSNLNEMKPAGCVLMSGNEHSTCIECENYKDRNPTTSTL</sequence>
<name>A0A430Q736_SCHBO</name>
<dbReference type="EMBL" id="QMKO01002446">
    <property type="protein sequence ID" value="RTG83484.1"/>
    <property type="molecule type" value="Genomic_DNA"/>
</dbReference>
<accession>A0A430Q736</accession>
<protein>
    <submittedName>
        <fullName evidence="1">Uncharacterized protein</fullName>
    </submittedName>
</protein>
<dbReference type="Proteomes" id="UP000290809">
    <property type="component" value="Unassembled WGS sequence"/>
</dbReference>